<evidence type="ECO:0000313" key="4">
    <source>
        <dbReference type="Proteomes" id="UP000269289"/>
    </source>
</evidence>
<dbReference type="EMBL" id="RFFI01000060">
    <property type="protein sequence ID" value="RMI09102.1"/>
    <property type="molecule type" value="Genomic_DNA"/>
</dbReference>
<evidence type="ECO:0000259" key="2">
    <source>
        <dbReference type="Pfam" id="PF14230"/>
    </source>
</evidence>
<evidence type="ECO:0000313" key="3">
    <source>
        <dbReference type="EMBL" id="RMI09102.1"/>
    </source>
</evidence>
<dbReference type="InterPro" id="IPR025637">
    <property type="entry name" value="DUF4333"/>
</dbReference>
<organism evidence="3 4">
    <name type="scientific">Cellulomonas triticagri</name>
    <dbReference type="NCBI Taxonomy" id="2483352"/>
    <lineage>
        <taxon>Bacteria</taxon>
        <taxon>Bacillati</taxon>
        <taxon>Actinomycetota</taxon>
        <taxon>Actinomycetes</taxon>
        <taxon>Micrococcales</taxon>
        <taxon>Cellulomonadaceae</taxon>
        <taxon>Cellulomonas</taxon>
    </lineage>
</organism>
<dbReference type="AlphaFoldDB" id="A0A3M2J4U3"/>
<keyword evidence="4" id="KW-1185">Reference proteome</keyword>
<keyword evidence="1" id="KW-1133">Transmembrane helix</keyword>
<dbReference type="RefSeq" id="WP_122149614.1">
    <property type="nucleotide sequence ID" value="NZ_RFFI01000060.1"/>
</dbReference>
<comment type="caution">
    <text evidence="3">The sequence shown here is derived from an EMBL/GenBank/DDBJ whole genome shotgun (WGS) entry which is preliminary data.</text>
</comment>
<dbReference type="Proteomes" id="UP000269289">
    <property type="component" value="Unassembled WGS sequence"/>
</dbReference>
<protein>
    <submittedName>
        <fullName evidence="3">DUF4333 domain-containing protein</fullName>
    </submittedName>
</protein>
<dbReference type="OrthoDB" id="3568721at2"/>
<keyword evidence="1" id="KW-0812">Transmembrane</keyword>
<accession>A0A3M2J4U3</accession>
<name>A0A3M2J4U3_9CELL</name>
<keyword evidence="1" id="KW-0472">Membrane</keyword>
<reference evidence="3 4" key="1">
    <citation type="submission" date="2018-10" db="EMBL/GenBank/DDBJ databases">
        <title>Isolation, diversity and antifungal activity of actinobacteria from wheat.</title>
        <authorList>
            <person name="Han C."/>
        </authorList>
    </citation>
    <scope>NUCLEOTIDE SEQUENCE [LARGE SCALE GENOMIC DNA]</scope>
    <source>
        <strain evidence="3 4">NEAU-YY56</strain>
    </source>
</reference>
<sequence length="150" mass="15335">MTARDDLRTAVAARASGTRCVLVGTPDPHDGGGARARTAPMRRVLAAVVLLALLTTSACSASVSVGRPQVPTDQLEVKVSAALEQAVGRAPESVDCPDPLPAEQGAEVRCTLTDGGQSLGLTASARAVDDADVDIWVEVDESSTARDADA</sequence>
<dbReference type="Pfam" id="PF14230">
    <property type="entry name" value="DUF4333"/>
    <property type="match status" value="1"/>
</dbReference>
<feature type="domain" description="DUF4333" evidence="2">
    <location>
        <begin position="56"/>
        <end position="129"/>
    </location>
</feature>
<evidence type="ECO:0000256" key="1">
    <source>
        <dbReference type="SAM" id="Phobius"/>
    </source>
</evidence>
<gene>
    <name evidence="3" type="ORF">EBM89_11765</name>
</gene>
<feature type="transmembrane region" description="Helical" evidence="1">
    <location>
        <begin position="44"/>
        <end position="65"/>
    </location>
</feature>
<proteinExistence type="predicted"/>